<reference evidence="2 3" key="1">
    <citation type="submission" date="2020-10" db="EMBL/GenBank/DDBJ databases">
        <title>Connecting structure to function with the recovery of over 1000 high-quality activated sludge metagenome-assembled genomes encoding full-length rRNA genes using long-read sequencing.</title>
        <authorList>
            <person name="Singleton C.M."/>
            <person name="Petriglieri F."/>
            <person name="Kristensen J.M."/>
            <person name="Kirkegaard R.H."/>
            <person name="Michaelsen T.Y."/>
            <person name="Andersen M.H."/>
            <person name="Karst S.M."/>
            <person name="Dueholm M.S."/>
            <person name="Nielsen P.H."/>
            <person name="Albertsen M."/>
        </authorList>
    </citation>
    <scope>NUCLEOTIDE SEQUENCE [LARGE SCALE GENOMIC DNA]</scope>
    <source>
        <strain evidence="2">Ribe_18-Q3-R11-54_BAT3C.373</strain>
    </source>
</reference>
<dbReference type="PROSITE" id="PS51186">
    <property type="entry name" value="GNAT"/>
    <property type="match status" value="1"/>
</dbReference>
<name>A0A9D7S6U4_9BACT</name>
<dbReference type="AlphaFoldDB" id="A0A9D7S6U4"/>
<evidence type="ECO:0000313" key="3">
    <source>
        <dbReference type="Proteomes" id="UP000808349"/>
    </source>
</evidence>
<sequence>MNIRKAQLADVPQLNELFNEYRLFYKKEADLEKSALFLKERITNNESVIYVAESVHQKLTGFVQLYPLFSSTRLCRLWLLNDLFVLPEFRGQQISVLLINAAKKLAIDTDAVGLILETAKSNDIGNELYPRTDFVLDEDHNYYYWDK</sequence>
<evidence type="ECO:0000313" key="2">
    <source>
        <dbReference type="EMBL" id="MBK9716940.1"/>
    </source>
</evidence>
<evidence type="ECO:0000259" key="1">
    <source>
        <dbReference type="PROSITE" id="PS51186"/>
    </source>
</evidence>
<dbReference type="Gene3D" id="3.40.630.30">
    <property type="match status" value="1"/>
</dbReference>
<gene>
    <name evidence="2" type="ORF">IPO85_05385</name>
</gene>
<organism evidence="2 3">
    <name type="scientific">Candidatus Defluviibacterium haderslevense</name>
    <dbReference type="NCBI Taxonomy" id="2981993"/>
    <lineage>
        <taxon>Bacteria</taxon>
        <taxon>Pseudomonadati</taxon>
        <taxon>Bacteroidota</taxon>
        <taxon>Saprospiria</taxon>
        <taxon>Saprospirales</taxon>
        <taxon>Saprospiraceae</taxon>
        <taxon>Candidatus Defluviibacterium</taxon>
    </lineage>
</organism>
<comment type="caution">
    <text evidence="2">The sequence shown here is derived from an EMBL/GenBank/DDBJ whole genome shotgun (WGS) entry which is preliminary data.</text>
</comment>
<dbReference type="Proteomes" id="UP000808349">
    <property type="component" value="Unassembled WGS sequence"/>
</dbReference>
<dbReference type="SUPFAM" id="SSF55729">
    <property type="entry name" value="Acyl-CoA N-acyltransferases (Nat)"/>
    <property type="match status" value="1"/>
</dbReference>
<dbReference type="Pfam" id="PF00583">
    <property type="entry name" value="Acetyltransf_1"/>
    <property type="match status" value="1"/>
</dbReference>
<dbReference type="GO" id="GO:0016747">
    <property type="term" value="F:acyltransferase activity, transferring groups other than amino-acyl groups"/>
    <property type="evidence" value="ECO:0007669"/>
    <property type="project" value="InterPro"/>
</dbReference>
<feature type="domain" description="N-acetyltransferase" evidence="1">
    <location>
        <begin position="1"/>
        <end position="147"/>
    </location>
</feature>
<protein>
    <submittedName>
        <fullName evidence="2">GNAT family N-acetyltransferase</fullName>
    </submittedName>
</protein>
<dbReference type="InterPro" id="IPR016181">
    <property type="entry name" value="Acyl_CoA_acyltransferase"/>
</dbReference>
<proteinExistence type="predicted"/>
<dbReference type="InterPro" id="IPR000182">
    <property type="entry name" value="GNAT_dom"/>
</dbReference>
<dbReference type="EMBL" id="JADKFW010000004">
    <property type="protein sequence ID" value="MBK9716940.1"/>
    <property type="molecule type" value="Genomic_DNA"/>
</dbReference>
<dbReference type="CDD" id="cd04301">
    <property type="entry name" value="NAT_SF"/>
    <property type="match status" value="1"/>
</dbReference>
<accession>A0A9D7S6U4</accession>